<dbReference type="SMART" id="SM00065">
    <property type="entry name" value="GAF"/>
    <property type="match status" value="3"/>
</dbReference>
<sequence length="1121" mass="124974">MRVPAIPANEALRLKTLHESGLLDTPPEERFDRLTRLAQTLFQVPVALVSLVDSNRQWFKSCQGLGVRETPRDISFCGHAILGDQILCIPDALQDERFADNPLVTGEPHIRFYAGAPLRARNGAKIGTLCVIGREAMQPSPEQLAGLRDLADCVEAEVRGMLAQRQHGALLTLTRITALSSEDNLMLLRDMLALGCEYLQMERAVISRIQGDQIDLLAHYPEHDDLLNAFPVPRGASYSDLLNHTHQVLCIEHMALSPYASHPSYQRFGQECYAGAPVFVNQTRYGTLGFSSRQPRQQAFTDPEIEFITILSDWISATLRRLELDRSLHQQQQINEAIAKAQSYFISGDDLNPGFELLLDRVTQLTDSEFGFIGEVLYEHGQPYLKLFAVTNIAWDQHSQDHYRMAKTKGIEFRNLHSLFGQVMTSRDIVISNDPQQDPRAGGTPDGHPPLKAFMGLPVHHQGQMLAVVGLGNRAGGYEAENASVLHPVLIAIGQLVSAWRYRKQHQESERRLANIIEGTQIGTWECHIPTGNTVFNERWAQMLGYTLEELQPTSAETWLEILHPDDKPAVTAMIESHFRGEIPYFDMITRLRHKNGHWVWIRDRGCVVSWDSDGNPLLMSGSHQDVTPERLAEEKLAHAYALLEQSNAAARIGTWEYAIESGRFFWSKVTREIHEAAEQEISSAEQVLAFYKAGKHRDRLANLLNAAVHEGHGFDEEFKIITPLLNLRWVRVIALPQRKDQQLSSVYGIVQDITAQKEQAQTLQDHAAHIQAILDNVSEGIITISHQGLLDAINPAAARLFGYEKEALLGQHVRCLFANQDEQWNVLSEIRAMLPGNLPAAPRELEARCQDGRVITVDVSVSVVRRQSKPLYIALLRDITERKRLENIKSEFISTVSHELRTPLTSISGAISLILGGATGDLPPALAPLLNIAAQNSQRLTSLINDLLDMEKLSAGQLALHLQTLALEPLLQQGIDSNQTFGAKREVKLALQGEIPAVSVEVDNLRFMQVLSNLLSNAVKYSPSGATVSVRAHMTSERVRVEVCDHGSGIPPEFRERIFQKFAQADSSDTRERGGTGLGLAITRELVQRMNGQIGFDSEPGQGTCFYVELPCNPLPAEQV</sequence>
<evidence type="ECO:0000259" key="11">
    <source>
        <dbReference type="PROSITE" id="PS50113"/>
    </source>
</evidence>
<dbReference type="PANTHER" id="PTHR43711:SF30">
    <property type="entry name" value="HISTIDINE KINASE"/>
    <property type="match status" value="1"/>
</dbReference>
<dbReference type="InterPro" id="IPR004358">
    <property type="entry name" value="Sig_transdc_His_kin-like_C"/>
</dbReference>
<dbReference type="AlphaFoldDB" id="A0A941I7E9"/>
<comment type="catalytic activity">
    <reaction evidence="1">
        <text>ATP + protein L-histidine = ADP + protein N-phospho-L-histidine.</text>
        <dbReference type="EC" id="2.7.13.3"/>
    </reaction>
</comment>
<evidence type="ECO:0000259" key="9">
    <source>
        <dbReference type="PROSITE" id="PS50109"/>
    </source>
</evidence>
<evidence type="ECO:0000259" key="10">
    <source>
        <dbReference type="PROSITE" id="PS50112"/>
    </source>
</evidence>
<keyword evidence="8" id="KW-0472">Membrane</keyword>
<keyword evidence="13" id="KW-1185">Reference proteome</keyword>
<dbReference type="Pfam" id="PF08447">
    <property type="entry name" value="PAS_3"/>
    <property type="match status" value="1"/>
</dbReference>
<keyword evidence="5" id="KW-0808">Transferase</keyword>
<dbReference type="FunFam" id="3.30.565.10:FF:000006">
    <property type="entry name" value="Sensor histidine kinase WalK"/>
    <property type="match status" value="1"/>
</dbReference>
<feature type="domain" description="PAC" evidence="11">
    <location>
        <begin position="842"/>
        <end position="892"/>
    </location>
</feature>
<evidence type="ECO:0000256" key="8">
    <source>
        <dbReference type="ARBA" id="ARBA00023136"/>
    </source>
</evidence>
<reference evidence="12" key="1">
    <citation type="submission" date="2021-04" db="EMBL/GenBank/DDBJ databases">
        <title>novel species isolated from subtropical streams in China.</title>
        <authorList>
            <person name="Lu H."/>
        </authorList>
    </citation>
    <scope>NUCLEOTIDE SEQUENCE</scope>
    <source>
        <strain evidence="12">LFS511W</strain>
    </source>
</reference>
<dbReference type="InterPro" id="IPR000014">
    <property type="entry name" value="PAS"/>
</dbReference>
<dbReference type="Gene3D" id="3.30.565.10">
    <property type="entry name" value="Histidine kinase-like ATPase, C-terminal domain"/>
    <property type="match status" value="1"/>
</dbReference>
<evidence type="ECO:0000313" key="12">
    <source>
        <dbReference type="EMBL" id="MBR7783746.1"/>
    </source>
</evidence>
<dbReference type="InterPro" id="IPR003661">
    <property type="entry name" value="HisK_dim/P_dom"/>
</dbReference>
<dbReference type="InterPro" id="IPR003018">
    <property type="entry name" value="GAF"/>
</dbReference>
<dbReference type="Pfam" id="PF01590">
    <property type="entry name" value="GAF"/>
    <property type="match status" value="2"/>
</dbReference>
<dbReference type="PROSITE" id="PS50112">
    <property type="entry name" value="PAS"/>
    <property type="match status" value="2"/>
</dbReference>
<dbReference type="PROSITE" id="PS50113">
    <property type="entry name" value="PAC"/>
    <property type="match status" value="3"/>
</dbReference>
<dbReference type="InterPro" id="IPR005467">
    <property type="entry name" value="His_kinase_dom"/>
</dbReference>
<comment type="caution">
    <text evidence="12">The sequence shown here is derived from an EMBL/GenBank/DDBJ whole genome shotgun (WGS) entry which is preliminary data.</text>
</comment>
<dbReference type="SUPFAM" id="SSF47384">
    <property type="entry name" value="Homodimeric domain of signal transducing histidine kinase"/>
    <property type="match status" value="1"/>
</dbReference>
<evidence type="ECO:0000256" key="5">
    <source>
        <dbReference type="ARBA" id="ARBA00022679"/>
    </source>
</evidence>
<comment type="subcellular location">
    <subcellularLocation>
        <location evidence="2">Cell inner membrane</location>
        <topology evidence="2">Multi-pass membrane protein</topology>
    </subcellularLocation>
</comment>
<dbReference type="PRINTS" id="PR00344">
    <property type="entry name" value="BCTRLSENSOR"/>
</dbReference>
<dbReference type="GO" id="GO:0000155">
    <property type="term" value="F:phosphorelay sensor kinase activity"/>
    <property type="evidence" value="ECO:0007669"/>
    <property type="project" value="InterPro"/>
</dbReference>
<name>A0A941I7E9_9BURK</name>
<feature type="domain" description="PAS" evidence="10">
    <location>
        <begin position="509"/>
        <end position="582"/>
    </location>
</feature>
<keyword evidence="4" id="KW-0597">Phosphoprotein</keyword>
<dbReference type="Gene3D" id="3.30.450.20">
    <property type="entry name" value="PAS domain"/>
    <property type="match status" value="3"/>
</dbReference>
<evidence type="ECO:0000256" key="6">
    <source>
        <dbReference type="ARBA" id="ARBA00022777"/>
    </source>
</evidence>
<dbReference type="InterPro" id="IPR000700">
    <property type="entry name" value="PAS-assoc_C"/>
</dbReference>
<dbReference type="InterPro" id="IPR035965">
    <property type="entry name" value="PAS-like_dom_sf"/>
</dbReference>
<evidence type="ECO:0000256" key="2">
    <source>
        <dbReference type="ARBA" id="ARBA00004429"/>
    </source>
</evidence>
<dbReference type="EMBL" id="JAGSPN010000014">
    <property type="protein sequence ID" value="MBR7783746.1"/>
    <property type="molecule type" value="Genomic_DNA"/>
</dbReference>
<dbReference type="SUPFAM" id="SSF55781">
    <property type="entry name" value="GAF domain-like"/>
    <property type="match status" value="3"/>
</dbReference>
<dbReference type="PANTHER" id="PTHR43711">
    <property type="entry name" value="TWO-COMPONENT HISTIDINE KINASE"/>
    <property type="match status" value="1"/>
</dbReference>
<dbReference type="FunFam" id="1.10.287.130:FF:000001">
    <property type="entry name" value="Two-component sensor histidine kinase"/>
    <property type="match status" value="1"/>
</dbReference>
<feature type="domain" description="PAC" evidence="11">
    <location>
        <begin position="715"/>
        <end position="766"/>
    </location>
</feature>
<dbReference type="SUPFAM" id="SSF55874">
    <property type="entry name" value="ATPase domain of HSP90 chaperone/DNA topoisomerase II/histidine kinase"/>
    <property type="match status" value="1"/>
</dbReference>
<dbReference type="SMART" id="SM00388">
    <property type="entry name" value="HisKA"/>
    <property type="match status" value="1"/>
</dbReference>
<feature type="domain" description="PAS" evidence="10">
    <location>
        <begin position="767"/>
        <end position="838"/>
    </location>
</feature>
<dbReference type="InterPro" id="IPR050736">
    <property type="entry name" value="Sensor_HK_Regulatory"/>
</dbReference>
<evidence type="ECO:0000256" key="7">
    <source>
        <dbReference type="ARBA" id="ARBA00023012"/>
    </source>
</evidence>
<dbReference type="Gene3D" id="3.30.450.40">
    <property type="match status" value="3"/>
</dbReference>
<dbReference type="GO" id="GO:0005886">
    <property type="term" value="C:plasma membrane"/>
    <property type="evidence" value="ECO:0007669"/>
    <property type="project" value="UniProtKB-SubCell"/>
</dbReference>
<dbReference type="InterPro" id="IPR013655">
    <property type="entry name" value="PAS_fold_3"/>
</dbReference>
<dbReference type="CDD" id="cd16922">
    <property type="entry name" value="HATPase_EvgS-ArcB-TorS-like"/>
    <property type="match status" value="1"/>
</dbReference>
<feature type="domain" description="PAC" evidence="11">
    <location>
        <begin position="586"/>
        <end position="639"/>
    </location>
</feature>
<dbReference type="SMART" id="SM00387">
    <property type="entry name" value="HATPase_c"/>
    <property type="match status" value="1"/>
</dbReference>
<dbReference type="CDD" id="cd00130">
    <property type="entry name" value="PAS"/>
    <property type="match status" value="2"/>
</dbReference>
<dbReference type="SUPFAM" id="SSF55785">
    <property type="entry name" value="PYP-like sensor domain (PAS domain)"/>
    <property type="match status" value="3"/>
</dbReference>
<dbReference type="SMART" id="SM00086">
    <property type="entry name" value="PAC"/>
    <property type="match status" value="3"/>
</dbReference>
<dbReference type="InterPro" id="IPR001610">
    <property type="entry name" value="PAC"/>
</dbReference>
<organism evidence="12 13">
    <name type="scientific">Undibacterium luofuense</name>
    <dbReference type="NCBI Taxonomy" id="2828733"/>
    <lineage>
        <taxon>Bacteria</taxon>
        <taxon>Pseudomonadati</taxon>
        <taxon>Pseudomonadota</taxon>
        <taxon>Betaproteobacteria</taxon>
        <taxon>Burkholderiales</taxon>
        <taxon>Oxalobacteraceae</taxon>
        <taxon>Undibacterium</taxon>
    </lineage>
</organism>
<dbReference type="EC" id="2.7.13.3" evidence="3"/>
<evidence type="ECO:0000256" key="1">
    <source>
        <dbReference type="ARBA" id="ARBA00000085"/>
    </source>
</evidence>
<dbReference type="InterPro" id="IPR003594">
    <property type="entry name" value="HATPase_dom"/>
</dbReference>
<dbReference type="CDD" id="cd00082">
    <property type="entry name" value="HisKA"/>
    <property type="match status" value="1"/>
</dbReference>
<proteinExistence type="predicted"/>
<evidence type="ECO:0000313" key="13">
    <source>
        <dbReference type="Proteomes" id="UP000680067"/>
    </source>
</evidence>
<keyword evidence="7" id="KW-0902">Two-component regulatory system</keyword>
<dbReference type="SMART" id="SM00091">
    <property type="entry name" value="PAS"/>
    <property type="match status" value="2"/>
</dbReference>
<dbReference type="Pfam" id="PF00512">
    <property type="entry name" value="HisKA"/>
    <property type="match status" value="1"/>
</dbReference>
<dbReference type="Pfam" id="PF13426">
    <property type="entry name" value="PAS_9"/>
    <property type="match status" value="1"/>
</dbReference>
<dbReference type="NCBIfam" id="TIGR00229">
    <property type="entry name" value="sensory_box"/>
    <property type="match status" value="2"/>
</dbReference>
<dbReference type="Pfam" id="PF13185">
    <property type="entry name" value="GAF_2"/>
    <property type="match status" value="1"/>
</dbReference>
<dbReference type="InterPro" id="IPR029016">
    <property type="entry name" value="GAF-like_dom_sf"/>
</dbReference>
<evidence type="ECO:0000256" key="3">
    <source>
        <dbReference type="ARBA" id="ARBA00012438"/>
    </source>
</evidence>
<dbReference type="InterPro" id="IPR036890">
    <property type="entry name" value="HATPase_C_sf"/>
</dbReference>
<dbReference type="InterPro" id="IPR036097">
    <property type="entry name" value="HisK_dim/P_sf"/>
</dbReference>
<dbReference type="PROSITE" id="PS50109">
    <property type="entry name" value="HIS_KIN"/>
    <property type="match status" value="1"/>
</dbReference>
<gene>
    <name evidence="12" type="ORF">KDM89_16490</name>
</gene>
<feature type="domain" description="Histidine kinase" evidence="9">
    <location>
        <begin position="896"/>
        <end position="1115"/>
    </location>
</feature>
<protein>
    <recommendedName>
        <fullName evidence="3">histidine kinase</fullName>
        <ecNumber evidence="3">2.7.13.3</ecNumber>
    </recommendedName>
</protein>
<dbReference type="Pfam" id="PF02518">
    <property type="entry name" value="HATPase_c"/>
    <property type="match status" value="1"/>
</dbReference>
<dbReference type="Gene3D" id="1.10.287.130">
    <property type="match status" value="1"/>
</dbReference>
<accession>A0A941I7E9</accession>
<keyword evidence="6" id="KW-0418">Kinase</keyword>
<dbReference type="Proteomes" id="UP000680067">
    <property type="component" value="Unassembled WGS sequence"/>
</dbReference>
<evidence type="ECO:0000256" key="4">
    <source>
        <dbReference type="ARBA" id="ARBA00022553"/>
    </source>
</evidence>